<dbReference type="AlphaFoldDB" id="A0A5N5WP76"/>
<evidence type="ECO:0000313" key="8">
    <source>
        <dbReference type="Proteomes" id="UP000326565"/>
    </source>
</evidence>
<keyword evidence="1 7" id="KW-0489">Methyltransferase</keyword>
<feature type="domain" description="O-methyltransferase dimerisation" evidence="6">
    <location>
        <begin position="71"/>
        <end position="139"/>
    </location>
</feature>
<dbReference type="InterPro" id="IPR016461">
    <property type="entry name" value="COMT-like"/>
</dbReference>
<dbReference type="GO" id="GO:0046983">
    <property type="term" value="F:protein dimerization activity"/>
    <property type="evidence" value="ECO:0007669"/>
    <property type="project" value="InterPro"/>
</dbReference>
<feature type="active site" description="Proton acceptor" evidence="4">
    <location>
        <position position="311"/>
    </location>
</feature>
<dbReference type="InterPro" id="IPR036390">
    <property type="entry name" value="WH_DNA-bd_sf"/>
</dbReference>
<proteinExistence type="predicted"/>
<evidence type="ECO:0000256" key="4">
    <source>
        <dbReference type="PIRSR" id="PIRSR005739-1"/>
    </source>
</evidence>
<dbReference type="InterPro" id="IPR036388">
    <property type="entry name" value="WH-like_DNA-bd_sf"/>
</dbReference>
<dbReference type="PANTHER" id="PTHR43712">
    <property type="entry name" value="PUTATIVE (AFU_ORTHOLOGUE AFUA_4G14580)-RELATED"/>
    <property type="match status" value="1"/>
</dbReference>
<evidence type="ECO:0000259" key="6">
    <source>
        <dbReference type="Pfam" id="PF08100"/>
    </source>
</evidence>
<dbReference type="PIRSF" id="PIRSF005739">
    <property type="entry name" value="O-mtase"/>
    <property type="match status" value="1"/>
</dbReference>
<dbReference type="InterPro" id="IPR012967">
    <property type="entry name" value="COMT_dimerisation"/>
</dbReference>
<keyword evidence="3" id="KW-0949">S-adenosyl-L-methionine</keyword>
<evidence type="ECO:0000313" key="7">
    <source>
        <dbReference type="EMBL" id="KAB8070331.1"/>
    </source>
</evidence>
<keyword evidence="2 7" id="KW-0808">Transferase</keyword>
<feature type="domain" description="O-methyltransferase C-terminal" evidence="5">
    <location>
        <begin position="186"/>
        <end position="379"/>
    </location>
</feature>
<evidence type="ECO:0000259" key="5">
    <source>
        <dbReference type="Pfam" id="PF00891"/>
    </source>
</evidence>
<dbReference type="SUPFAM" id="SSF53335">
    <property type="entry name" value="S-adenosyl-L-methionine-dependent methyltransferases"/>
    <property type="match status" value="1"/>
</dbReference>
<dbReference type="GO" id="GO:0032259">
    <property type="term" value="P:methylation"/>
    <property type="evidence" value="ECO:0007669"/>
    <property type="project" value="UniProtKB-KW"/>
</dbReference>
<dbReference type="Gene3D" id="1.10.10.10">
    <property type="entry name" value="Winged helix-like DNA-binding domain superfamily/Winged helix DNA-binding domain"/>
    <property type="match status" value="1"/>
</dbReference>
<dbReference type="Pfam" id="PF08100">
    <property type="entry name" value="Dimerisation"/>
    <property type="match status" value="1"/>
</dbReference>
<dbReference type="InterPro" id="IPR029063">
    <property type="entry name" value="SAM-dependent_MTases_sf"/>
</dbReference>
<dbReference type="PANTHER" id="PTHR43712:SF1">
    <property type="entry name" value="HYPOTHETICAL O-METHYLTRANSFERASE (EUROFUNG)-RELATED"/>
    <property type="match status" value="1"/>
</dbReference>
<gene>
    <name evidence="7" type="ORF">BDV29DRAFT_34887</name>
</gene>
<dbReference type="Proteomes" id="UP000326565">
    <property type="component" value="Unassembled WGS sequence"/>
</dbReference>
<dbReference type="GO" id="GO:0044550">
    <property type="term" value="P:secondary metabolite biosynthetic process"/>
    <property type="evidence" value="ECO:0007669"/>
    <property type="project" value="UniProtKB-ARBA"/>
</dbReference>
<keyword evidence="8" id="KW-1185">Reference proteome</keyword>
<reference evidence="7 8" key="1">
    <citation type="submission" date="2019-04" db="EMBL/GenBank/DDBJ databases">
        <title>Friends and foes A comparative genomics study of 23 Aspergillus species from section Flavi.</title>
        <authorList>
            <consortium name="DOE Joint Genome Institute"/>
            <person name="Kjaerbolling I."/>
            <person name="Vesth T."/>
            <person name="Frisvad J.C."/>
            <person name="Nybo J.L."/>
            <person name="Theobald S."/>
            <person name="Kildgaard S."/>
            <person name="Isbrandt T."/>
            <person name="Kuo A."/>
            <person name="Sato A."/>
            <person name="Lyhne E.K."/>
            <person name="Kogle M.E."/>
            <person name="Wiebenga A."/>
            <person name="Kun R.S."/>
            <person name="Lubbers R.J."/>
            <person name="Makela M.R."/>
            <person name="Barry K."/>
            <person name="Chovatia M."/>
            <person name="Clum A."/>
            <person name="Daum C."/>
            <person name="Haridas S."/>
            <person name="He G."/>
            <person name="LaButti K."/>
            <person name="Lipzen A."/>
            <person name="Mondo S."/>
            <person name="Riley R."/>
            <person name="Salamov A."/>
            <person name="Simmons B.A."/>
            <person name="Magnuson J.K."/>
            <person name="Henrissat B."/>
            <person name="Mortensen U.H."/>
            <person name="Larsen T.O."/>
            <person name="Devries R.P."/>
            <person name="Grigoriev I.V."/>
            <person name="Machida M."/>
            <person name="Baker S.E."/>
            <person name="Andersen M.R."/>
        </authorList>
    </citation>
    <scope>NUCLEOTIDE SEQUENCE [LARGE SCALE GENOMIC DNA]</scope>
    <source>
        <strain evidence="7 8">CBS 151.66</strain>
    </source>
</reference>
<evidence type="ECO:0000256" key="1">
    <source>
        <dbReference type="ARBA" id="ARBA00022603"/>
    </source>
</evidence>
<dbReference type="GO" id="GO:0008171">
    <property type="term" value="F:O-methyltransferase activity"/>
    <property type="evidence" value="ECO:0007669"/>
    <property type="project" value="InterPro"/>
</dbReference>
<evidence type="ECO:0000256" key="2">
    <source>
        <dbReference type="ARBA" id="ARBA00022679"/>
    </source>
</evidence>
<sequence>MSISGASPDPLQQSLDELISAAEQYRKQSSDPSSYNAKYDLMAKATRLLHTIRGPADMVFANFEHMTSLGAIRTLLEAGVFHAIPTGGESISATEIAAKTGVDKEIIVRLMRALTPVGPFLETAEEHYAHTPFSEIYLVPQMIAVFNLMVDEYNPAMLRTYEFLRQHNWQNKIGLRSNPYTLAHNCEGKTMFEEIYESPARYARLSDAMVAQDSALRADGVYPWMQELSSLARDDKPTIVDVGGGRGHVLEQIKKAAPDLKGRFILQDLPSVIEGNGNKLVPYGIESMAHDFFDPQPIKGALVYHARRVFHDWPDDEVIQGLKNLAAVMDENSRVLITEFIMPEVGATMANAYMDLTMMTFGGVERTEKNFAHILEVSGLKLRKIWRAPGVPVGVVEGRLK</sequence>
<dbReference type="Gene3D" id="3.40.50.150">
    <property type="entry name" value="Vaccinia Virus protein VP39"/>
    <property type="match status" value="1"/>
</dbReference>
<dbReference type="SUPFAM" id="SSF46785">
    <property type="entry name" value="Winged helix' DNA-binding domain"/>
    <property type="match status" value="1"/>
</dbReference>
<dbReference type="EMBL" id="ML732306">
    <property type="protein sequence ID" value="KAB8070331.1"/>
    <property type="molecule type" value="Genomic_DNA"/>
</dbReference>
<dbReference type="InterPro" id="IPR001077">
    <property type="entry name" value="COMT_C"/>
</dbReference>
<organism evidence="7 8">
    <name type="scientific">Aspergillus leporis</name>
    <dbReference type="NCBI Taxonomy" id="41062"/>
    <lineage>
        <taxon>Eukaryota</taxon>
        <taxon>Fungi</taxon>
        <taxon>Dikarya</taxon>
        <taxon>Ascomycota</taxon>
        <taxon>Pezizomycotina</taxon>
        <taxon>Eurotiomycetes</taxon>
        <taxon>Eurotiomycetidae</taxon>
        <taxon>Eurotiales</taxon>
        <taxon>Aspergillaceae</taxon>
        <taxon>Aspergillus</taxon>
        <taxon>Aspergillus subgen. Circumdati</taxon>
    </lineage>
</organism>
<dbReference type="Pfam" id="PF00891">
    <property type="entry name" value="Methyltransf_2"/>
    <property type="match status" value="1"/>
</dbReference>
<evidence type="ECO:0000256" key="3">
    <source>
        <dbReference type="ARBA" id="ARBA00022691"/>
    </source>
</evidence>
<dbReference type="OrthoDB" id="1535081at2759"/>
<protein>
    <submittedName>
        <fullName evidence="7">O-methyltransferase</fullName>
    </submittedName>
</protein>
<accession>A0A5N5WP76</accession>
<dbReference type="PROSITE" id="PS51683">
    <property type="entry name" value="SAM_OMT_II"/>
    <property type="match status" value="1"/>
</dbReference>
<name>A0A5N5WP76_9EURO</name>